<comment type="function">
    <text evidence="10 11">Catalyzes the anaerobic formation of alpha-ketobutyrate and ammonia from threonine in a two-step reaction. The first step involved a dehydration of threonine and a production of enamine intermediates (aminocrotonate), which tautomerizes to its imine form (iminobutyrate). Both intermediates are unstable and short-lived. The second step is the nonenzymatic hydrolysis of the enamine/imine intermediates to form 2-ketobutyrate and free ammonia. In the low water environment of the cell, the second step is accelerated by RidA.</text>
</comment>
<evidence type="ECO:0000256" key="2">
    <source>
        <dbReference type="ARBA" id="ARBA00001933"/>
    </source>
</evidence>
<name>A0A917F816_9ACTN</name>
<dbReference type="PROSITE" id="PS51672">
    <property type="entry name" value="ACT_LIKE"/>
    <property type="match status" value="1"/>
</dbReference>
<keyword evidence="5 11" id="KW-0028">Amino-acid biosynthesis</keyword>
<dbReference type="Gene3D" id="3.40.50.1100">
    <property type="match status" value="2"/>
</dbReference>
<dbReference type="NCBIfam" id="NF006390">
    <property type="entry name" value="PRK08639.1"/>
    <property type="match status" value="1"/>
</dbReference>
<keyword evidence="9 11" id="KW-0100">Branched-chain amino acid biosynthesis</keyword>
<evidence type="ECO:0000256" key="5">
    <source>
        <dbReference type="ARBA" id="ARBA00022605"/>
    </source>
</evidence>
<evidence type="ECO:0000256" key="9">
    <source>
        <dbReference type="ARBA" id="ARBA00023304"/>
    </source>
</evidence>
<keyword evidence="6 11" id="KW-0412">Isoleucine biosynthesis</keyword>
<dbReference type="InterPro" id="IPR045865">
    <property type="entry name" value="ACT-like_dom_sf"/>
</dbReference>
<dbReference type="PANTHER" id="PTHR48078:SF11">
    <property type="entry name" value="THREONINE DEHYDRATASE, MITOCHONDRIAL"/>
    <property type="match status" value="1"/>
</dbReference>
<keyword evidence="8 11" id="KW-0456">Lyase</keyword>
<dbReference type="SUPFAM" id="SSF55021">
    <property type="entry name" value="ACT-like"/>
    <property type="match status" value="1"/>
</dbReference>
<sequence length="422" mass="44834">MPRLSTMSDLPVTPDDVARAAEVVPRIAVPTALDRSSRLSERHGVEVLLKREDQQVGRSYKVRGAFNLMSGLTPDELARGVVCASAGNHAQGLALSCSRLGVDGHIFVPTNTPRQKRDRIRELGGDRVTLTMLGKTYDEASTAATAHGVEHQMTYVHPFDDPRTVAGQGTVAFGLVRDEGEPLDVAVVPVGGGGLLAGMATWLKHRWPDCRVIGVEPEGAASMRAALAAGEPVALEGIDTFVDGASVGRVGATTYPIVRDLVDDVVTVSTGAVSTEMLALYQSDGIIAEPAGAMASAALSVLELERGSRVGCVVSGGNNDVSRYADVIERSLVHEGLRHYFLVSFPQEPGALRHFLDDVLAAGEDIVVFEYVKKSNRETGPALIGIDLESADGLPGLMDRMKQSNINVEKIASASPLFEFVT</sequence>
<dbReference type="GO" id="GO:0006565">
    <property type="term" value="P:L-serine catabolic process"/>
    <property type="evidence" value="ECO:0007669"/>
    <property type="project" value="TreeGrafter"/>
</dbReference>
<comment type="cofactor">
    <cofactor evidence="2 11">
        <name>pyridoxal 5'-phosphate</name>
        <dbReference type="ChEBI" id="CHEBI:597326"/>
    </cofactor>
</comment>
<evidence type="ECO:0000313" key="14">
    <source>
        <dbReference type="Proteomes" id="UP000649179"/>
    </source>
</evidence>
<dbReference type="EMBL" id="BMKQ01000001">
    <property type="protein sequence ID" value="GGF54562.1"/>
    <property type="molecule type" value="Genomic_DNA"/>
</dbReference>
<dbReference type="Gene3D" id="3.40.1020.10">
    <property type="entry name" value="Biosynthetic Threonine Deaminase, Domain 3"/>
    <property type="match status" value="1"/>
</dbReference>
<dbReference type="Pfam" id="PF00291">
    <property type="entry name" value="PALP"/>
    <property type="match status" value="1"/>
</dbReference>
<comment type="subunit">
    <text evidence="11">Homotetramer.</text>
</comment>
<dbReference type="InterPro" id="IPR001926">
    <property type="entry name" value="TrpB-like_PALP"/>
</dbReference>
<dbReference type="InterPro" id="IPR011820">
    <property type="entry name" value="IlvA"/>
</dbReference>
<evidence type="ECO:0000256" key="3">
    <source>
        <dbReference type="ARBA" id="ARBA00004810"/>
    </source>
</evidence>
<gene>
    <name evidence="11 13" type="primary">ilvA</name>
    <name evidence="13" type="ORF">GCM10011519_30590</name>
</gene>
<evidence type="ECO:0000256" key="7">
    <source>
        <dbReference type="ARBA" id="ARBA00022898"/>
    </source>
</evidence>
<evidence type="ECO:0000256" key="10">
    <source>
        <dbReference type="ARBA" id="ARBA00025527"/>
    </source>
</evidence>
<dbReference type="GO" id="GO:0006567">
    <property type="term" value="P:L-threonine catabolic process"/>
    <property type="evidence" value="ECO:0007669"/>
    <property type="project" value="TreeGrafter"/>
</dbReference>
<comment type="catalytic activity">
    <reaction evidence="1 11">
        <text>L-threonine = 2-oxobutanoate + NH4(+)</text>
        <dbReference type="Rhea" id="RHEA:22108"/>
        <dbReference type="ChEBI" id="CHEBI:16763"/>
        <dbReference type="ChEBI" id="CHEBI:28938"/>
        <dbReference type="ChEBI" id="CHEBI:57926"/>
        <dbReference type="EC" id="4.3.1.19"/>
    </reaction>
</comment>
<dbReference type="Proteomes" id="UP000649179">
    <property type="component" value="Unassembled WGS sequence"/>
</dbReference>
<dbReference type="GO" id="GO:0003941">
    <property type="term" value="F:L-serine ammonia-lyase activity"/>
    <property type="evidence" value="ECO:0007669"/>
    <property type="project" value="TreeGrafter"/>
</dbReference>
<keyword evidence="14" id="KW-1185">Reference proteome</keyword>
<comment type="pathway">
    <text evidence="3 11">Amino-acid biosynthesis; L-isoleucine biosynthesis; 2-oxobutanoate from L-threonine: step 1/1.</text>
</comment>
<dbReference type="Pfam" id="PF00585">
    <property type="entry name" value="Thr_dehydrat_C"/>
    <property type="match status" value="1"/>
</dbReference>
<dbReference type="CDD" id="cd01562">
    <property type="entry name" value="Thr-dehyd"/>
    <property type="match status" value="1"/>
</dbReference>
<protein>
    <recommendedName>
        <fullName evidence="11">L-threonine dehydratase</fullName>
        <ecNumber evidence="11">4.3.1.19</ecNumber>
    </recommendedName>
    <alternativeName>
        <fullName evidence="11">Threonine deaminase</fullName>
    </alternativeName>
</protein>
<evidence type="ECO:0000256" key="6">
    <source>
        <dbReference type="ARBA" id="ARBA00022624"/>
    </source>
</evidence>
<evidence type="ECO:0000256" key="1">
    <source>
        <dbReference type="ARBA" id="ARBA00001274"/>
    </source>
</evidence>
<evidence type="ECO:0000256" key="8">
    <source>
        <dbReference type="ARBA" id="ARBA00023239"/>
    </source>
</evidence>
<dbReference type="InterPro" id="IPR050147">
    <property type="entry name" value="Ser/Thr_Dehydratase"/>
</dbReference>
<dbReference type="EC" id="4.3.1.19" evidence="11"/>
<evidence type="ECO:0000313" key="13">
    <source>
        <dbReference type="EMBL" id="GGF54562.1"/>
    </source>
</evidence>
<reference evidence="13" key="1">
    <citation type="journal article" date="2014" name="Int. J. Syst. Evol. Microbiol.">
        <title>Complete genome sequence of Corynebacterium casei LMG S-19264T (=DSM 44701T), isolated from a smear-ripened cheese.</title>
        <authorList>
            <consortium name="US DOE Joint Genome Institute (JGI-PGF)"/>
            <person name="Walter F."/>
            <person name="Albersmeier A."/>
            <person name="Kalinowski J."/>
            <person name="Ruckert C."/>
        </authorList>
    </citation>
    <scope>NUCLEOTIDE SEQUENCE</scope>
    <source>
        <strain evidence="13">CGMCC 1.16067</strain>
    </source>
</reference>
<comment type="similarity">
    <text evidence="4 11">Belongs to the serine/threonine dehydratase family.</text>
</comment>
<comment type="caution">
    <text evidence="13">The sequence shown here is derived from an EMBL/GenBank/DDBJ whole genome shotgun (WGS) entry which is preliminary data.</text>
</comment>
<dbReference type="AlphaFoldDB" id="A0A917F816"/>
<organism evidence="13 14">
    <name type="scientific">Marmoricola endophyticus</name>
    <dbReference type="NCBI Taxonomy" id="2040280"/>
    <lineage>
        <taxon>Bacteria</taxon>
        <taxon>Bacillati</taxon>
        <taxon>Actinomycetota</taxon>
        <taxon>Actinomycetes</taxon>
        <taxon>Propionibacteriales</taxon>
        <taxon>Nocardioidaceae</taxon>
        <taxon>Marmoricola</taxon>
    </lineage>
</organism>
<dbReference type="SUPFAM" id="SSF53686">
    <property type="entry name" value="Tryptophan synthase beta subunit-like PLP-dependent enzymes"/>
    <property type="match status" value="1"/>
</dbReference>
<dbReference type="InterPro" id="IPR038110">
    <property type="entry name" value="TD_ACT-like_sf"/>
</dbReference>
<dbReference type="FunFam" id="3.40.50.1100:FF:000005">
    <property type="entry name" value="Threonine dehydratase catabolic"/>
    <property type="match status" value="1"/>
</dbReference>
<dbReference type="InterPro" id="IPR001721">
    <property type="entry name" value="TD_ACT-like"/>
</dbReference>
<evidence type="ECO:0000256" key="11">
    <source>
        <dbReference type="RuleBase" id="RU362012"/>
    </source>
</evidence>
<keyword evidence="7 11" id="KW-0663">Pyridoxal phosphate</keyword>
<dbReference type="GO" id="GO:0009097">
    <property type="term" value="P:isoleucine biosynthetic process"/>
    <property type="evidence" value="ECO:0007669"/>
    <property type="project" value="UniProtKB-UniRule"/>
</dbReference>
<reference evidence="13" key="2">
    <citation type="submission" date="2020-09" db="EMBL/GenBank/DDBJ databases">
        <authorList>
            <person name="Sun Q."/>
            <person name="Zhou Y."/>
        </authorList>
    </citation>
    <scope>NUCLEOTIDE SEQUENCE</scope>
    <source>
        <strain evidence="13">CGMCC 1.16067</strain>
    </source>
</reference>
<evidence type="ECO:0000259" key="12">
    <source>
        <dbReference type="PROSITE" id="PS51672"/>
    </source>
</evidence>
<dbReference type="PANTHER" id="PTHR48078">
    <property type="entry name" value="THREONINE DEHYDRATASE, MITOCHONDRIAL-RELATED"/>
    <property type="match status" value="1"/>
</dbReference>
<proteinExistence type="inferred from homology"/>
<evidence type="ECO:0000256" key="4">
    <source>
        <dbReference type="ARBA" id="ARBA00010869"/>
    </source>
</evidence>
<dbReference type="InterPro" id="IPR036052">
    <property type="entry name" value="TrpB-like_PALP_sf"/>
</dbReference>
<dbReference type="NCBIfam" id="TIGR02079">
    <property type="entry name" value="THD1"/>
    <property type="match status" value="1"/>
</dbReference>
<dbReference type="GO" id="GO:0004794">
    <property type="term" value="F:threonine deaminase activity"/>
    <property type="evidence" value="ECO:0007669"/>
    <property type="project" value="UniProtKB-UniRule"/>
</dbReference>
<accession>A0A917F816</accession>
<feature type="domain" description="ACT-like" evidence="12">
    <location>
        <begin position="339"/>
        <end position="413"/>
    </location>
</feature>